<dbReference type="RefSeq" id="WP_015470970.1">
    <property type="nucleotide sequence ID" value="NC_020813.1"/>
</dbReference>
<evidence type="ECO:0000256" key="14">
    <source>
        <dbReference type="ARBA" id="ARBA00038036"/>
    </source>
</evidence>
<dbReference type="GO" id="GO:0046872">
    <property type="term" value="F:metal ion binding"/>
    <property type="evidence" value="ECO:0007669"/>
    <property type="project" value="UniProtKB-KW"/>
</dbReference>
<feature type="binding site" evidence="16">
    <location>
        <position position="104"/>
    </location>
    <ligand>
        <name>substrate</name>
    </ligand>
</feature>
<dbReference type="GO" id="GO:0015937">
    <property type="term" value="P:coenzyme A biosynthetic process"/>
    <property type="evidence" value="ECO:0007669"/>
    <property type="project" value="UniProtKB-UniRule"/>
</dbReference>
<dbReference type="STRING" id="1184267.A11Q_2264"/>
<dbReference type="PANTHER" id="PTHR34265:SF1">
    <property type="entry name" value="TYPE III PANTOTHENATE KINASE"/>
    <property type="match status" value="1"/>
</dbReference>
<keyword evidence="13 16" id="KW-0173">Coenzyme A biosynthesis</keyword>
<dbReference type="KEGG" id="bex:A11Q_2264"/>
<dbReference type="eggNOG" id="COG1521">
    <property type="taxonomic scope" value="Bacteria"/>
</dbReference>
<dbReference type="PATRIC" id="fig|1184267.3.peg.2294"/>
<comment type="function">
    <text evidence="16">Catalyzes the phosphorylation of pantothenate (Pan), the first step in CoA biosynthesis.</text>
</comment>
<evidence type="ECO:0000256" key="11">
    <source>
        <dbReference type="ARBA" id="ARBA00022840"/>
    </source>
</evidence>
<reference evidence="17 18" key="1">
    <citation type="journal article" date="2013" name="ISME J.">
        <title>By their genes ye shall know them: genomic signatures of predatory bacteria.</title>
        <authorList>
            <person name="Pasternak Z."/>
            <person name="Pietrokovski S."/>
            <person name="Rotem O."/>
            <person name="Gophna U."/>
            <person name="Lurie-Weinberger M.N."/>
            <person name="Jurkevitch E."/>
        </authorList>
    </citation>
    <scope>NUCLEOTIDE SEQUENCE [LARGE SCALE GENOMIC DNA]</scope>
    <source>
        <strain evidence="17 18">JSS</strain>
    </source>
</reference>
<dbReference type="HOGENOM" id="CLU_066627_1_0_7"/>
<feature type="binding site" evidence="16">
    <location>
        <begin position="111"/>
        <end position="114"/>
    </location>
    <ligand>
        <name>substrate</name>
    </ligand>
</feature>
<dbReference type="UniPathway" id="UPA00241">
    <property type="reaction ID" value="UER00352"/>
</dbReference>
<keyword evidence="11 16" id="KW-0067">ATP-binding</keyword>
<dbReference type="Gene3D" id="3.30.420.40">
    <property type="match status" value="2"/>
</dbReference>
<dbReference type="GO" id="GO:0005737">
    <property type="term" value="C:cytoplasm"/>
    <property type="evidence" value="ECO:0007669"/>
    <property type="project" value="UniProtKB-SubCell"/>
</dbReference>
<dbReference type="Pfam" id="PF03309">
    <property type="entry name" value="Pan_kinase"/>
    <property type="match status" value="1"/>
</dbReference>
<keyword evidence="7 16" id="KW-0963">Cytoplasm</keyword>
<evidence type="ECO:0000256" key="15">
    <source>
        <dbReference type="ARBA" id="ARBA00040883"/>
    </source>
</evidence>
<evidence type="ECO:0000256" key="2">
    <source>
        <dbReference type="ARBA" id="ARBA00001958"/>
    </source>
</evidence>
<proteinExistence type="inferred from homology"/>
<keyword evidence="10 16" id="KW-0418">Kinase</keyword>
<comment type="cofactor">
    <cofactor evidence="2">
        <name>K(+)</name>
        <dbReference type="ChEBI" id="CHEBI:29103"/>
    </cofactor>
</comment>
<evidence type="ECO:0000256" key="6">
    <source>
        <dbReference type="ARBA" id="ARBA00012102"/>
    </source>
</evidence>
<feature type="active site" description="Proton acceptor" evidence="16">
    <location>
        <position position="113"/>
    </location>
</feature>
<dbReference type="InterPro" id="IPR043129">
    <property type="entry name" value="ATPase_NBD"/>
</dbReference>
<dbReference type="GO" id="GO:0004594">
    <property type="term" value="F:pantothenate kinase activity"/>
    <property type="evidence" value="ECO:0007669"/>
    <property type="project" value="UniProtKB-UniRule"/>
</dbReference>
<evidence type="ECO:0000256" key="5">
    <source>
        <dbReference type="ARBA" id="ARBA00011738"/>
    </source>
</evidence>
<evidence type="ECO:0000256" key="10">
    <source>
        <dbReference type="ARBA" id="ARBA00022777"/>
    </source>
</evidence>
<dbReference type="CDD" id="cd24015">
    <property type="entry name" value="ASKHA_NBD_PanK-III"/>
    <property type="match status" value="1"/>
</dbReference>
<gene>
    <name evidence="16" type="primary">coaX</name>
    <name evidence="17" type="ORF">A11Q_2264</name>
</gene>
<dbReference type="Proteomes" id="UP000012040">
    <property type="component" value="Chromosome"/>
</dbReference>
<feature type="binding site" evidence="16">
    <location>
        <begin position="6"/>
        <end position="13"/>
    </location>
    <ligand>
        <name>ATP</name>
        <dbReference type="ChEBI" id="CHEBI:30616"/>
    </ligand>
</feature>
<comment type="catalytic activity">
    <reaction evidence="1 16">
        <text>(R)-pantothenate + ATP = (R)-4'-phosphopantothenate + ADP + H(+)</text>
        <dbReference type="Rhea" id="RHEA:16373"/>
        <dbReference type="ChEBI" id="CHEBI:10986"/>
        <dbReference type="ChEBI" id="CHEBI:15378"/>
        <dbReference type="ChEBI" id="CHEBI:29032"/>
        <dbReference type="ChEBI" id="CHEBI:30616"/>
        <dbReference type="ChEBI" id="CHEBI:456216"/>
        <dbReference type="EC" id="2.7.1.33"/>
    </reaction>
</comment>
<feature type="binding site" evidence="16">
    <location>
        <position position="189"/>
    </location>
    <ligand>
        <name>substrate</name>
    </ligand>
</feature>
<comment type="subcellular location">
    <subcellularLocation>
        <location evidence="3 16">Cytoplasm</location>
    </subcellularLocation>
</comment>
<dbReference type="InterPro" id="IPR004619">
    <property type="entry name" value="Type_III_PanK"/>
</dbReference>
<dbReference type="GO" id="GO:0005524">
    <property type="term" value="F:ATP binding"/>
    <property type="evidence" value="ECO:0007669"/>
    <property type="project" value="UniProtKB-UniRule"/>
</dbReference>
<dbReference type="NCBIfam" id="TIGR00671">
    <property type="entry name" value="baf"/>
    <property type="match status" value="1"/>
</dbReference>
<evidence type="ECO:0000256" key="9">
    <source>
        <dbReference type="ARBA" id="ARBA00022741"/>
    </source>
</evidence>
<comment type="cofactor">
    <cofactor evidence="16">
        <name>NH4(+)</name>
        <dbReference type="ChEBI" id="CHEBI:28938"/>
    </cofactor>
    <cofactor evidence="16">
        <name>K(+)</name>
        <dbReference type="ChEBI" id="CHEBI:29103"/>
    </cofactor>
    <text evidence="16">A monovalent cation. Ammonium or potassium.</text>
</comment>
<comment type="subunit">
    <text evidence="5 16">Homodimer.</text>
</comment>
<dbReference type="NCBIfam" id="NF009855">
    <property type="entry name" value="PRK13321.1"/>
    <property type="match status" value="1"/>
</dbReference>
<protein>
    <recommendedName>
        <fullName evidence="15 16">Type III pantothenate kinase</fullName>
        <ecNumber evidence="6 16">2.7.1.33</ecNumber>
    </recommendedName>
    <alternativeName>
        <fullName evidence="16">PanK-III</fullName>
    </alternativeName>
    <alternativeName>
        <fullName evidence="16">Pantothenic acid kinase</fullName>
    </alternativeName>
</protein>
<dbReference type="EC" id="2.7.1.33" evidence="6 16"/>
<evidence type="ECO:0000256" key="13">
    <source>
        <dbReference type="ARBA" id="ARBA00022993"/>
    </source>
</evidence>
<keyword evidence="9 16" id="KW-0547">Nucleotide-binding</keyword>
<dbReference type="AlphaFoldDB" id="M4VDD8"/>
<sequence length="271" mass="29381">MILSLDVGNTQIYGGVFSGPAGQEKMLASFRRNSKQGFSSDEVGVFLRMVIRENGIDPTGIKQIVLCSVVPEVIYSLKGACQKYFNITPFILQAGVKTGLRIKYRNPLEVGADRIANSIAASQMYPSRNMILVDLGTATTFCAVTHDRDYLGGSIIAGLKLSMEALEAQTAKLPSVEITAKNEALGQSTIESLQSGLYYGHLGAMREIITRLTQECFKGEKPFVIGTGGFAGLFEKEKIFDSVIPDLVLKGNLIALQMNTNHKSNFAGAEK</sequence>
<dbReference type="OrthoDB" id="5290258at2"/>
<comment type="similarity">
    <text evidence="14 16">Belongs to the type III pantothenate kinase family.</text>
</comment>
<feature type="binding site" evidence="16">
    <location>
        <position position="137"/>
    </location>
    <ligand>
        <name>ATP</name>
        <dbReference type="ChEBI" id="CHEBI:30616"/>
    </ligand>
</feature>
<dbReference type="SUPFAM" id="SSF53067">
    <property type="entry name" value="Actin-like ATPase domain"/>
    <property type="match status" value="2"/>
</dbReference>
<feature type="binding site" evidence="16">
    <location>
        <position position="134"/>
    </location>
    <ligand>
        <name>K(+)</name>
        <dbReference type="ChEBI" id="CHEBI:29103"/>
    </ligand>
</feature>
<accession>M4VDD8</accession>
<evidence type="ECO:0000313" key="17">
    <source>
        <dbReference type="EMBL" id="AGH96480.1"/>
    </source>
</evidence>
<evidence type="ECO:0000256" key="4">
    <source>
        <dbReference type="ARBA" id="ARBA00005225"/>
    </source>
</evidence>
<dbReference type="HAMAP" id="MF_01274">
    <property type="entry name" value="Pantothen_kinase_3"/>
    <property type="match status" value="1"/>
</dbReference>
<evidence type="ECO:0000256" key="1">
    <source>
        <dbReference type="ARBA" id="ARBA00001206"/>
    </source>
</evidence>
<evidence type="ECO:0000256" key="7">
    <source>
        <dbReference type="ARBA" id="ARBA00022490"/>
    </source>
</evidence>
<name>M4VDD8_9BACT</name>
<evidence type="ECO:0000256" key="8">
    <source>
        <dbReference type="ARBA" id="ARBA00022679"/>
    </source>
</evidence>
<comment type="pathway">
    <text evidence="4 16">Cofactor biosynthesis; coenzyme A biosynthesis; CoA from (R)-pantothenate: step 1/5.</text>
</comment>
<evidence type="ECO:0000256" key="12">
    <source>
        <dbReference type="ARBA" id="ARBA00022958"/>
    </source>
</evidence>
<keyword evidence="12 16" id="KW-0630">Potassium</keyword>
<evidence type="ECO:0000256" key="3">
    <source>
        <dbReference type="ARBA" id="ARBA00004496"/>
    </source>
</evidence>
<dbReference type="EMBL" id="CP003537">
    <property type="protein sequence ID" value="AGH96480.1"/>
    <property type="molecule type" value="Genomic_DNA"/>
</dbReference>
<keyword evidence="18" id="KW-1185">Reference proteome</keyword>
<organism evidence="17 18">
    <name type="scientific">Pseudobdellovibrio exovorus JSS</name>
    <dbReference type="NCBI Taxonomy" id="1184267"/>
    <lineage>
        <taxon>Bacteria</taxon>
        <taxon>Pseudomonadati</taxon>
        <taxon>Bdellovibrionota</taxon>
        <taxon>Bdellovibrionia</taxon>
        <taxon>Bdellovibrionales</taxon>
        <taxon>Pseudobdellovibrionaceae</taxon>
        <taxon>Pseudobdellovibrio</taxon>
    </lineage>
</organism>
<keyword evidence="16" id="KW-0479">Metal-binding</keyword>
<keyword evidence="8 16" id="KW-0808">Transferase</keyword>
<dbReference type="PANTHER" id="PTHR34265">
    <property type="entry name" value="TYPE III PANTOTHENATE KINASE"/>
    <property type="match status" value="1"/>
</dbReference>
<evidence type="ECO:0000313" key="18">
    <source>
        <dbReference type="Proteomes" id="UP000012040"/>
    </source>
</evidence>
<evidence type="ECO:0000256" key="16">
    <source>
        <dbReference type="HAMAP-Rule" id="MF_01274"/>
    </source>
</evidence>